<evidence type="ECO:0000313" key="4">
    <source>
        <dbReference type="Proteomes" id="UP001597018"/>
    </source>
</evidence>
<protein>
    <recommendedName>
        <fullName evidence="5">Peptide zinc metalloprotease protein</fullName>
    </recommendedName>
</protein>
<feature type="transmembrane region" description="Helical" evidence="2">
    <location>
        <begin position="210"/>
        <end position="228"/>
    </location>
</feature>
<gene>
    <name evidence="3" type="ORF">ACFQ16_18370</name>
</gene>
<feature type="transmembrane region" description="Helical" evidence="2">
    <location>
        <begin position="144"/>
        <end position="166"/>
    </location>
</feature>
<keyword evidence="4" id="KW-1185">Reference proteome</keyword>
<comment type="caution">
    <text evidence="3">The sequence shown here is derived from an EMBL/GenBank/DDBJ whole genome shotgun (WGS) entry which is preliminary data.</text>
</comment>
<evidence type="ECO:0008006" key="5">
    <source>
        <dbReference type="Google" id="ProtNLM"/>
    </source>
</evidence>
<dbReference type="Proteomes" id="UP001597018">
    <property type="component" value="Unassembled WGS sequence"/>
</dbReference>
<keyword evidence="2" id="KW-1133">Transmembrane helix</keyword>
<sequence length="453" mass="49234">MTEVTEAAPVESTDEHAVPRLIEGVSLCGEYEGGGYQEPRYLVSRGDGQMILVSEMLYRVAESIDGERTLAEIAEDVRQNTGADVSAPGVEYLVNEKLHPMAIATLSEPVQDPPRSKPLLSLAMHGVLMPAKLVRRLAAVLAPLHSPVAVALALCGLVTADAWIVASGHLDQAIQHSVGDPAQVLAVIGLMQVMLIFHELGHASGCRYSGAQPGAIGVGMLLVVPAFYTNVTDAYRLNRKGRLRTDLGGVYFTVIFIPVATMLYGLTGYPPFLVCVALSHLNALQQLLPLLRLDGYYILGDLVGVPNLFAYVRPYLNRLMGKHTLQGRSHVHLRPKVRLIVTVWVATVVPVLVLALGSLLFRMPLYMSNAFTQGGKYWAYVVHGVGHGSPGLAALGLVSMIILLLPWLGAAAFLTRISQRISRKVAAKRRTRLPRGRHRQARAPRRRPRVTAS</sequence>
<feature type="transmembrane region" description="Helical" evidence="2">
    <location>
        <begin position="337"/>
        <end position="361"/>
    </location>
</feature>
<feature type="transmembrane region" description="Helical" evidence="2">
    <location>
        <begin position="296"/>
        <end position="316"/>
    </location>
</feature>
<organism evidence="3 4">
    <name type="scientific">Saccharopolyspora rosea</name>
    <dbReference type="NCBI Taxonomy" id="524884"/>
    <lineage>
        <taxon>Bacteria</taxon>
        <taxon>Bacillati</taxon>
        <taxon>Actinomycetota</taxon>
        <taxon>Actinomycetes</taxon>
        <taxon>Pseudonocardiales</taxon>
        <taxon>Pseudonocardiaceae</taxon>
        <taxon>Saccharopolyspora</taxon>
    </lineage>
</organism>
<accession>A0ABW3FUC3</accession>
<feature type="transmembrane region" description="Helical" evidence="2">
    <location>
        <begin position="392"/>
        <end position="414"/>
    </location>
</feature>
<dbReference type="RefSeq" id="WP_263250252.1">
    <property type="nucleotide sequence ID" value="NZ_BAABLT010000040.1"/>
</dbReference>
<keyword evidence="2" id="KW-0472">Membrane</keyword>
<evidence type="ECO:0000256" key="1">
    <source>
        <dbReference type="SAM" id="MobiDB-lite"/>
    </source>
</evidence>
<keyword evidence="2" id="KW-0812">Transmembrane</keyword>
<feature type="transmembrane region" description="Helical" evidence="2">
    <location>
        <begin position="249"/>
        <end position="269"/>
    </location>
</feature>
<name>A0ABW3FUC3_9PSEU</name>
<dbReference type="EMBL" id="JBHTIW010000015">
    <property type="protein sequence ID" value="MFD0921715.1"/>
    <property type="molecule type" value="Genomic_DNA"/>
</dbReference>
<feature type="region of interest" description="Disordered" evidence="1">
    <location>
        <begin position="427"/>
        <end position="453"/>
    </location>
</feature>
<evidence type="ECO:0000313" key="3">
    <source>
        <dbReference type="EMBL" id="MFD0921715.1"/>
    </source>
</evidence>
<evidence type="ECO:0000256" key="2">
    <source>
        <dbReference type="SAM" id="Phobius"/>
    </source>
</evidence>
<reference evidence="4" key="1">
    <citation type="journal article" date="2019" name="Int. J. Syst. Evol. Microbiol.">
        <title>The Global Catalogue of Microorganisms (GCM) 10K type strain sequencing project: providing services to taxonomists for standard genome sequencing and annotation.</title>
        <authorList>
            <consortium name="The Broad Institute Genomics Platform"/>
            <consortium name="The Broad Institute Genome Sequencing Center for Infectious Disease"/>
            <person name="Wu L."/>
            <person name="Ma J."/>
        </authorList>
    </citation>
    <scope>NUCLEOTIDE SEQUENCE [LARGE SCALE GENOMIC DNA]</scope>
    <source>
        <strain evidence="4">CCUG 56401</strain>
    </source>
</reference>
<proteinExistence type="predicted"/>